<reference evidence="1 2" key="1">
    <citation type="submission" date="2020-08" db="EMBL/GenBank/DDBJ databases">
        <title>Genomic Encyclopedia of Type Strains, Phase IV (KMG-IV): sequencing the most valuable type-strain genomes for metagenomic binning, comparative biology and taxonomic classification.</title>
        <authorList>
            <person name="Goeker M."/>
        </authorList>
    </citation>
    <scope>NUCLEOTIDE SEQUENCE [LARGE SCALE GENOMIC DNA]</scope>
    <source>
        <strain evidence="1 2">DSM 29348</strain>
    </source>
</reference>
<comment type="caution">
    <text evidence="1">The sequence shown here is derived from an EMBL/GenBank/DDBJ whole genome shotgun (WGS) entry which is preliminary data.</text>
</comment>
<protein>
    <recommendedName>
        <fullName evidence="3">DUF4102 domain-containing protein</fullName>
    </recommendedName>
</protein>
<sequence>MALPALAIKASKARDSAYKLTNSDGLLLLVRPTFGGCWRMNHRYLGKQ</sequence>
<name>A0A7W6DMJ5_9SPHN</name>
<organism evidence="1 2">
    <name type="scientific">Sphingobium fontiphilum</name>
    <dbReference type="NCBI Taxonomy" id="944425"/>
    <lineage>
        <taxon>Bacteria</taxon>
        <taxon>Pseudomonadati</taxon>
        <taxon>Pseudomonadota</taxon>
        <taxon>Alphaproteobacteria</taxon>
        <taxon>Sphingomonadales</taxon>
        <taxon>Sphingomonadaceae</taxon>
        <taxon>Sphingobium</taxon>
    </lineage>
</organism>
<dbReference type="EMBL" id="JACIEB010000009">
    <property type="protein sequence ID" value="MBB3983502.1"/>
    <property type="molecule type" value="Genomic_DNA"/>
</dbReference>
<accession>A0A7W6DMJ5</accession>
<evidence type="ECO:0000313" key="1">
    <source>
        <dbReference type="EMBL" id="MBB3983502.1"/>
    </source>
</evidence>
<keyword evidence="2" id="KW-1185">Reference proteome</keyword>
<dbReference type="AlphaFoldDB" id="A0A7W6DMJ5"/>
<dbReference type="Gene3D" id="3.30.160.390">
    <property type="entry name" value="Integrase, DNA-binding domain"/>
    <property type="match status" value="1"/>
</dbReference>
<proteinExistence type="predicted"/>
<evidence type="ECO:0008006" key="3">
    <source>
        <dbReference type="Google" id="ProtNLM"/>
    </source>
</evidence>
<dbReference type="InterPro" id="IPR038488">
    <property type="entry name" value="Integrase_DNA-bd_sf"/>
</dbReference>
<dbReference type="Proteomes" id="UP000552757">
    <property type="component" value="Unassembled WGS sequence"/>
</dbReference>
<evidence type="ECO:0000313" key="2">
    <source>
        <dbReference type="Proteomes" id="UP000552757"/>
    </source>
</evidence>
<gene>
    <name evidence="1" type="ORF">GGR44_003193</name>
</gene>